<feature type="region of interest" description="Disordered" evidence="1">
    <location>
        <begin position="110"/>
        <end position="133"/>
    </location>
</feature>
<proteinExistence type="predicted"/>
<dbReference type="EMBL" id="JBBPBM010000006">
    <property type="protein sequence ID" value="KAK8580211.1"/>
    <property type="molecule type" value="Genomic_DNA"/>
</dbReference>
<accession>A0ABR2FGZ3</accession>
<sequence length="295" mass="32350">MSNPSVLLASSSVQVAISLSGRPPDFQSDWLALQSLGALRVPDLEANQSMGVLFLGAKVLRIWMRTVCMQWKQPRREDSALLLFMGHGLQDSEEVLDSLLPTLDVVRNRSSDPTSAKGTHRFNPKSSLRQGNKLGKKGVKKWSDLEIVAPSAPTSLGEAEGFGVSTLEERIGHQGSMAERVISIDERGSDGGEVLKEVPTQIRGSLVQFCLAPDVLLPTTVDRMVTETCQWDVSRLSGYLLEFVIQCILTIRSPHASLVVTLLLGDGRITKCLRLKLRMKTWRIVWNGSIAMSGG</sequence>
<keyword evidence="3" id="KW-1185">Reference proteome</keyword>
<protein>
    <submittedName>
        <fullName evidence="2">Uncharacterized protein</fullName>
    </submittedName>
</protein>
<organism evidence="2 3">
    <name type="scientific">Hibiscus sabdariffa</name>
    <name type="common">roselle</name>
    <dbReference type="NCBI Taxonomy" id="183260"/>
    <lineage>
        <taxon>Eukaryota</taxon>
        <taxon>Viridiplantae</taxon>
        <taxon>Streptophyta</taxon>
        <taxon>Embryophyta</taxon>
        <taxon>Tracheophyta</taxon>
        <taxon>Spermatophyta</taxon>
        <taxon>Magnoliopsida</taxon>
        <taxon>eudicotyledons</taxon>
        <taxon>Gunneridae</taxon>
        <taxon>Pentapetalae</taxon>
        <taxon>rosids</taxon>
        <taxon>malvids</taxon>
        <taxon>Malvales</taxon>
        <taxon>Malvaceae</taxon>
        <taxon>Malvoideae</taxon>
        <taxon>Hibiscus</taxon>
    </lineage>
</organism>
<evidence type="ECO:0000313" key="3">
    <source>
        <dbReference type="Proteomes" id="UP001472677"/>
    </source>
</evidence>
<name>A0ABR2FGZ3_9ROSI</name>
<comment type="caution">
    <text evidence="2">The sequence shown here is derived from an EMBL/GenBank/DDBJ whole genome shotgun (WGS) entry which is preliminary data.</text>
</comment>
<gene>
    <name evidence="2" type="ORF">V6N12_070495</name>
</gene>
<reference evidence="2 3" key="1">
    <citation type="journal article" date="2024" name="G3 (Bethesda)">
        <title>Genome assembly of Hibiscus sabdariffa L. provides insights into metabolisms of medicinal natural products.</title>
        <authorList>
            <person name="Kim T."/>
        </authorList>
    </citation>
    <scope>NUCLEOTIDE SEQUENCE [LARGE SCALE GENOMIC DNA]</scope>
    <source>
        <strain evidence="2">TK-2024</strain>
        <tissue evidence="2">Old leaves</tissue>
    </source>
</reference>
<dbReference type="Proteomes" id="UP001472677">
    <property type="component" value="Unassembled WGS sequence"/>
</dbReference>
<evidence type="ECO:0000256" key="1">
    <source>
        <dbReference type="SAM" id="MobiDB-lite"/>
    </source>
</evidence>
<evidence type="ECO:0000313" key="2">
    <source>
        <dbReference type="EMBL" id="KAK8580211.1"/>
    </source>
</evidence>